<proteinExistence type="predicted"/>
<evidence type="ECO:0000256" key="1">
    <source>
        <dbReference type="SAM" id="SignalP"/>
    </source>
</evidence>
<dbReference type="EMBL" id="GGFM01011672">
    <property type="protein sequence ID" value="MBW32423.1"/>
    <property type="molecule type" value="Transcribed_RNA"/>
</dbReference>
<name>A0A2M3ZV55_9DIPT</name>
<dbReference type="AlphaFoldDB" id="A0A2M3ZV55"/>
<feature type="signal peptide" evidence="1">
    <location>
        <begin position="1"/>
        <end position="26"/>
    </location>
</feature>
<evidence type="ECO:0000313" key="2">
    <source>
        <dbReference type="EMBL" id="MBW32423.1"/>
    </source>
</evidence>
<keyword evidence="1" id="KW-0732">Signal</keyword>
<feature type="chain" id="PRO_5014817991" evidence="1">
    <location>
        <begin position="27"/>
        <end position="92"/>
    </location>
</feature>
<accession>A0A2M3ZV55</accession>
<protein>
    <submittedName>
        <fullName evidence="2">Putative secreted peptide</fullName>
    </submittedName>
</protein>
<reference evidence="2" key="1">
    <citation type="submission" date="2018-01" db="EMBL/GenBank/DDBJ databases">
        <title>An insight into the sialome of Amazonian anophelines.</title>
        <authorList>
            <person name="Ribeiro J.M."/>
            <person name="Scarpassa V."/>
            <person name="Calvo E."/>
        </authorList>
    </citation>
    <scope>NUCLEOTIDE SEQUENCE</scope>
    <source>
        <tissue evidence="2">Salivary glands</tissue>
    </source>
</reference>
<organism evidence="2">
    <name type="scientific">Anopheles braziliensis</name>
    <dbReference type="NCBI Taxonomy" id="58242"/>
    <lineage>
        <taxon>Eukaryota</taxon>
        <taxon>Metazoa</taxon>
        <taxon>Ecdysozoa</taxon>
        <taxon>Arthropoda</taxon>
        <taxon>Hexapoda</taxon>
        <taxon>Insecta</taxon>
        <taxon>Pterygota</taxon>
        <taxon>Neoptera</taxon>
        <taxon>Endopterygota</taxon>
        <taxon>Diptera</taxon>
        <taxon>Nematocera</taxon>
        <taxon>Culicoidea</taxon>
        <taxon>Culicidae</taxon>
        <taxon>Anophelinae</taxon>
        <taxon>Anopheles</taxon>
    </lineage>
</organism>
<sequence length="92" mass="10341">MGRSCSCEERLLLFIFLIRYFYQTLATPKAGSGATRGLTLLRQIACAIDSKRFAMKRCSERTAQQSEACFESIANGCLSHHQETVSNFNELI</sequence>